<dbReference type="PANTHER" id="PTHR46709:SF5">
    <property type="entry name" value="G-PROTEIN COUPLED RECEPTORS FAMILY 1 PROFILE DOMAIN-CONTAINING PROTEIN"/>
    <property type="match status" value="1"/>
</dbReference>
<dbReference type="SUPFAM" id="SSF81321">
    <property type="entry name" value="Family A G protein-coupled receptor-like"/>
    <property type="match status" value="1"/>
</dbReference>
<keyword evidence="8" id="KW-1185">Reference proteome</keyword>
<evidence type="ECO:0000256" key="1">
    <source>
        <dbReference type="ARBA" id="ARBA00004370"/>
    </source>
</evidence>
<accession>A0A8S1HK08</accession>
<evidence type="ECO:0000313" key="8">
    <source>
        <dbReference type="Proteomes" id="UP000835052"/>
    </source>
</evidence>
<feature type="transmembrane region" description="Helical" evidence="5">
    <location>
        <begin position="103"/>
        <end position="127"/>
    </location>
</feature>
<proteinExistence type="predicted"/>
<reference evidence="7" key="1">
    <citation type="submission" date="2020-10" db="EMBL/GenBank/DDBJ databases">
        <authorList>
            <person name="Kikuchi T."/>
        </authorList>
    </citation>
    <scope>NUCLEOTIDE SEQUENCE</scope>
    <source>
        <strain evidence="7">NKZ352</strain>
    </source>
</reference>
<dbReference type="CDD" id="cd14978">
    <property type="entry name" value="7tmA_FMRFamide_R-like"/>
    <property type="match status" value="1"/>
</dbReference>
<evidence type="ECO:0000256" key="4">
    <source>
        <dbReference type="ARBA" id="ARBA00023136"/>
    </source>
</evidence>
<sequence length="419" mass="47758">MEPSEWFSNASTSTAAVDECAIESNDRRWYFALVGTGCSIVSILTNMIIARVLLSRRHSHFFFLGLLALSDCFLSINYGPVIAMDIIKDRLQILWLTRLYQLYVGPLLGLCSVSMAFSSYLIILATIERFLITQRSSWLGAFRRHRGLSAFGMFLLALLMRGPIIFESELKRNGECTGLTEYYIDLHSIVHTFLYGTVYRFYIRNIMTVFVPFGTLALLNYCIVRTLRMQQRSAEMFRFLSSDHKASFDFQRFQSKIRSATRLMVLVVCSYLLANVINVLVTLWEYVAFQSTQDGVAYLIYEICTDVTSVLYVFVCATRIFVYYALNKEIRDAMMECACGFPRLPRKSDYIVVTRSFDSSRHIGTEIDAVAIAIARRLMSNELLATSKSNGQLDDDRVDSPLQAIVIANRNAGEPPRML</sequence>
<feature type="transmembrane region" description="Helical" evidence="5">
    <location>
        <begin position="201"/>
        <end position="223"/>
    </location>
</feature>
<evidence type="ECO:0000256" key="2">
    <source>
        <dbReference type="ARBA" id="ARBA00022692"/>
    </source>
</evidence>
<dbReference type="Proteomes" id="UP000835052">
    <property type="component" value="Unassembled WGS sequence"/>
</dbReference>
<protein>
    <recommendedName>
        <fullName evidence="6">G-protein coupled receptors family 1 profile domain-containing protein</fullName>
    </recommendedName>
</protein>
<comment type="subcellular location">
    <subcellularLocation>
        <location evidence="1">Membrane</location>
    </subcellularLocation>
</comment>
<name>A0A8S1HK08_9PELO</name>
<dbReference type="PROSITE" id="PS50262">
    <property type="entry name" value="G_PROTEIN_RECEP_F1_2"/>
    <property type="match status" value="1"/>
</dbReference>
<dbReference type="OrthoDB" id="5791152at2759"/>
<dbReference type="AlphaFoldDB" id="A0A8S1HK08"/>
<feature type="domain" description="G-protein coupled receptors family 1 profile" evidence="6">
    <location>
        <begin position="41"/>
        <end position="323"/>
    </location>
</feature>
<evidence type="ECO:0000313" key="7">
    <source>
        <dbReference type="EMBL" id="CAD6197004.1"/>
    </source>
</evidence>
<keyword evidence="3 5" id="KW-1133">Transmembrane helix</keyword>
<dbReference type="InterPro" id="IPR017452">
    <property type="entry name" value="GPCR_Rhodpsn_7TM"/>
</dbReference>
<feature type="transmembrane region" description="Helical" evidence="5">
    <location>
        <begin position="148"/>
        <end position="166"/>
    </location>
</feature>
<dbReference type="GO" id="GO:0016020">
    <property type="term" value="C:membrane"/>
    <property type="evidence" value="ECO:0007669"/>
    <property type="project" value="UniProtKB-SubCell"/>
</dbReference>
<organism evidence="7 8">
    <name type="scientific">Caenorhabditis auriculariae</name>
    <dbReference type="NCBI Taxonomy" id="2777116"/>
    <lineage>
        <taxon>Eukaryota</taxon>
        <taxon>Metazoa</taxon>
        <taxon>Ecdysozoa</taxon>
        <taxon>Nematoda</taxon>
        <taxon>Chromadorea</taxon>
        <taxon>Rhabditida</taxon>
        <taxon>Rhabditina</taxon>
        <taxon>Rhabditomorpha</taxon>
        <taxon>Rhabditoidea</taxon>
        <taxon>Rhabditidae</taxon>
        <taxon>Peloderinae</taxon>
        <taxon>Caenorhabditis</taxon>
    </lineage>
</organism>
<feature type="transmembrane region" description="Helical" evidence="5">
    <location>
        <begin position="307"/>
        <end position="326"/>
    </location>
</feature>
<dbReference type="Gene3D" id="1.20.1070.10">
    <property type="entry name" value="Rhodopsin 7-helix transmembrane proteins"/>
    <property type="match status" value="1"/>
</dbReference>
<comment type="caution">
    <text evidence="7">The sequence shown here is derived from an EMBL/GenBank/DDBJ whole genome shotgun (WGS) entry which is preliminary data.</text>
</comment>
<dbReference type="PANTHER" id="PTHR46709">
    <property type="entry name" value="PROTEIN CBG23488-RELATED"/>
    <property type="match status" value="1"/>
</dbReference>
<keyword evidence="2 5" id="KW-0812">Transmembrane</keyword>
<gene>
    <name evidence="7" type="ORF">CAUJ_LOCUS12915</name>
</gene>
<feature type="transmembrane region" description="Helical" evidence="5">
    <location>
        <begin position="29"/>
        <end position="49"/>
    </location>
</feature>
<keyword evidence="4 5" id="KW-0472">Membrane</keyword>
<feature type="transmembrane region" description="Helical" evidence="5">
    <location>
        <begin position="263"/>
        <end position="287"/>
    </location>
</feature>
<dbReference type="EMBL" id="CAJGYM010000083">
    <property type="protein sequence ID" value="CAD6197004.1"/>
    <property type="molecule type" value="Genomic_DNA"/>
</dbReference>
<evidence type="ECO:0000259" key="6">
    <source>
        <dbReference type="PROSITE" id="PS50262"/>
    </source>
</evidence>
<feature type="transmembrane region" description="Helical" evidence="5">
    <location>
        <begin position="61"/>
        <end position="83"/>
    </location>
</feature>
<evidence type="ECO:0000256" key="3">
    <source>
        <dbReference type="ARBA" id="ARBA00022989"/>
    </source>
</evidence>
<evidence type="ECO:0000256" key="5">
    <source>
        <dbReference type="SAM" id="Phobius"/>
    </source>
</evidence>